<keyword evidence="10" id="KW-1185">Reference proteome</keyword>
<evidence type="ECO:0000313" key="8">
    <source>
        <dbReference type="EMBL" id="MEJ8543304.1"/>
    </source>
</evidence>
<evidence type="ECO:0000256" key="7">
    <source>
        <dbReference type="SAM" id="Phobius"/>
    </source>
</evidence>
<dbReference type="Proteomes" id="UP001369247">
    <property type="component" value="Unassembled WGS sequence"/>
</dbReference>
<evidence type="ECO:0000256" key="1">
    <source>
        <dbReference type="ARBA" id="ARBA00004651"/>
    </source>
</evidence>
<feature type="transmembrane region" description="Helical" evidence="7">
    <location>
        <begin position="72"/>
        <end position="98"/>
    </location>
</feature>
<evidence type="ECO:0000313" key="9">
    <source>
        <dbReference type="EMBL" id="UXH31971.1"/>
    </source>
</evidence>
<keyword evidence="2" id="KW-0813">Transport</keyword>
<keyword evidence="5 7" id="KW-1133">Transmembrane helix</keyword>
<dbReference type="EMBL" id="CP104550">
    <property type="protein sequence ID" value="UXH31971.1"/>
    <property type="molecule type" value="Genomic_DNA"/>
</dbReference>
<evidence type="ECO:0000256" key="2">
    <source>
        <dbReference type="ARBA" id="ARBA00022448"/>
    </source>
</evidence>
<dbReference type="GeneID" id="75105847"/>
<dbReference type="NCBIfam" id="NF004902">
    <property type="entry name" value="PRK06265.1-1"/>
    <property type="match status" value="1"/>
</dbReference>
<name>A0A9E7UNC6_METWO</name>
<dbReference type="KEGG" id="mwo:MWSIV6_0248"/>
<feature type="transmembrane region" description="Helical" evidence="7">
    <location>
        <begin position="7"/>
        <end position="28"/>
    </location>
</feature>
<gene>
    <name evidence="9" type="primary">cbiM</name>
    <name evidence="9" type="ORF">N5910_01305</name>
    <name evidence="8" type="ORF">U2150_07360</name>
</gene>
<dbReference type="Gene3D" id="1.10.1760.20">
    <property type="match status" value="1"/>
</dbReference>
<dbReference type="GO" id="GO:0005886">
    <property type="term" value="C:plasma membrane"/>
    <property type="evidence" value="ECO:0007669"/>
    <property type="project" value="UniProtKB-SubCell"/>
</dbReference>
<keyword evidence="4 7" id="KW-0812">Transmembrane</keyword>
<dbReference type="GeneID" id="58977906"/>
<dbReference type="EMBL" id="JAXUHJ010000010">
    <property type="protein sequence ID" value="MEJ8543304.1"/>
    <property type="molecule type" value="Genomic_DNA"/>
</dbReference>
<dbReference type="GO" id="GO:0000041">
    <property type="term" value="P:transition metal ion transport"/>
    <property type="evidence" value="ECO:0007669"/>
    <property type="project" value="InterPro"/>
</dbReference>
<dbReference type="PANTHER" id="PTHR34229:SF1">
    <property type="entry name" value="METAL TRANSPORT PROTEIN HI_1621-RELATED"/>
    <property type="match status" value="1"/>
</dbReference>
<evidence type="ECO:0000256" key="3">
    <source>
        <dbReference type="ARBA" id="ARBA00022475"/>
    </source>
</evidence>
<dbReference type="RefSeq" id="WP_074358399.1">
    <property type="nucleotide sequence ID" value="NZ_CP104550.1"/>
</dbReference>
<reference evidence="9" key="1">
    <citation type="submission" date="2022-09" db="EMBL/GenBank/DDBJ databases">
        <title>Characterization of three MwoI isoschizomers from sequenced genome and metagenomes.</title>
        <authorList>
            <person name="Fomenkov A."/>
            <person name="Xu S.Y."/>
            <person name="Roberts R.J."/>
        </authorList>
    </citation>
    <scope>NUCLEOTIDE SEQUENCE</scope>
    <source>
        <strain evidence="9">DSM 2970</strain>
    </source>
</reference>
<dbReference type="Pfam" id="PF01891">
    <property type="entry name" value="CbiM"/>
    <property type="match status" value="1"/>
</dbReference>
<keyword evidence="3" id="KW-1003">Cell membrane</keyword>
<organism evidence="9">
    <name type="scientific">Methanothermobacter wolfeii</name>
    <name type="common">Methanobacterium wolfei</name>
    <dbReference type="NCBI Taxonomy" id="145261"/>
    <lineage>
        <taxon>Archaea</taxon>
        <taxon>Methanobacteriati</taxon>
        <taxon>Methanobacteriota</taxon>
        <taxon>Methanomada group</taxon>
        <taxon>Methanobacteria</taxon>
        <taxon>Methanobacteriales</taxon>
        <taxon>Methanobacteriaceae</taxon>
        <taxon>Methanothermobacter</taxon>
    </lineage>
</organism>
<comment type="subcellular location">
    <subcellularLocation>
        <location evidence="1">Cell membrane</location>
        <topology evidence="1">Multi-pass membrane protein</topology>
    </subcellularLocation>
</comment>
<evidence type="ECO:0000256" key="5">
    <source>
        <dbReference type="ARBA" id="ARBA00022989"/>
    </source>
</evidence>
<protein>
    <submittedName>
        <fullName evidence="9">Cobalt transporter CbiM</fullName>
    </submittedName>
</protein>
<dbReference type="InterPro" id="IPR002751">
    <property type="entry name" value="CbiM/NikMN"/>
</dbReference>
<proteinExistence type="predicted"/>
<keyword evidence="6 7" id="KW-0472">Membrane</keyword>
<evidence type="ECO:0000313" key="10">
    <source>
        <dbReference type="Proteomes" id="UP001369247"/>
    </source>
</evidence>
<dbReference type="PANTHER" id="PTHR34229">
    <property type="entry name" value="METAL TRANSPORT PROTEIN HI_1621-RELATED"/>
    <property type="match status" value="1"/>
</dbReference>
<reference evidence="8 10" key="2">
    <citation type="submission" date="2023-12" db="EMBL/GenBank/DDBJ databases">
        <title>Phenotypic and Genomic Characterization of Methanothermobacter wolfeii Strain BSEL, a CO2-Capturing Archaeon with Minimal Nutrient Requirements.</title>
        <authorList>
            <person name="Ale Enriquez F."/>
            <person name="Ahring B.K."/>
        </authorList>
    </citation>
    <scope>NUCLEOTIDE SEQUENCE [LARGE SCALE GENOMIC DNA]</scope>
    <source>
        <strain evidence="8 10">BSEL-1</strain>
    </source>
</reference>
<evidence type="ECO:0000256" key="4">
    <source>
        <dbReference type="ARBA" id="ARBA00022692"/>
    </source>
</evidence>
<accession>A0A9E7UNC6</accession>
<feature type="transmembrane region" description="Helical" evidence="7">
    <location>
        <begin position="138"/>
        <end position="161"/>
    </location>
</feature>
<feature type="transmembrane region" description="Helical" evidence="7">
    <location>
        <begin position="173"/>
        <end position="194"/>
    </location>
</feature>
<sequence length="216" mass="23183">MHIPDGFIPFPQYLVYWIIAIVALYFSLQWANRDLKERQIPLFAVLAAGIFAIQAMNIPIPWGTSGHMVGAALVAIVFASPWAAVLLLSIVLILQGLIFGDGGVTALGANIFNMGIIGGFTGYYLFRATKSIGEVPAVLIASWASIFLAAIACAVEMWIAGTFPLNEGLAFMGLYHAVIGLIEAAITVIVVLAIENARPDLFSFKSWGKPKEVAAE</sequence>
<evidence type="ECO:0000256" key="6">
    <source>
        <dbReference type="ARBA" id="ARBA00023136"/>
    </source>
</evidence>
<feature type="transmembrane region" description="Helical" evidence="7">
    <location>
        <begin position="104"/>
        <end position="126"/>
    </location>
</feature>
<dbReference type="AlphaFoldDB" id="A0A9E7UNC6"/>
<dbReference type="SMR" id="A0A9E7UNC6"/>
<dbReference type="Proteomes" id="UP001065373">
    <property type="component" value="Chromosome"/>
</dbReference>
<feature type="transmembrane region" description="Helical" evidence="7">
    <location>
        <begin position="40"/>
        <end position="60"/>
    </location>
</feature>